<evidence type="ECO:0000313" key="3">
    <source>
        <dbReference type="EMBL" id="GEU36485.1"/>
    </source>
</evidence>
<organism evidence="3">
    <name type="scientific">Tanacetum cinerariifolium</name>
    <name type="common">Dalmatian daisy</name>
    <name type="synonym">Chrysanthemum cinerariifolium</name>
    <dbReference type="NCBI Taxonomy" id="118510"/>
    <lineage>
        <taxon>Eukaryota</taxon>
        <taxon>Viridiplantae</taxon>
        <taxon>Streptophyta</taxon>
        <taxon>Embryophyta</taxon>
        <taxon>Tracheophyta</taxon>
        <taxon>Spermatophyta</taxon>
        <taxon>Magnoliopsida</taxon>
        <taxon>eudicotyledons</taxon>
        <taxon>Gunneridae</taxon>
        <taxon>Pentapetalae</taxon>
        <taxon>asterids</taxon>
        <taxon>campanulids</taxon>
        <taxon>Asterales</taxon>
        <taxon>Asteraceae</taxon>
        <taxon>Asteroideae</taxon>
        <taxon>Anthemideae</taxon>
        <taxon>Anthemidinae</taxon>
        <taxon>Tanacetum</taxon>
    </lineage>
</organism>
<dbReference type="InterPro" id="IPR013103">
    <property type="entry name" value="RVT_2"/>
</dbReference>
<dbReference type="InterPro" id="IPR012337">
    <property type="entry name" value="RNaseH-like_sf"/>
</dbReference>
<protein>
    <submittedName>
        <fullName evidence="3">Ribonuclease H-like domain, reverse transcriptase, RNA-dependent DNA polymerase</fullName>
    </submittedName>
</protein>
<dbReference type="PANTHER" id="PTHR47266">
    <property type="entry name" value="ENDONUCLEASE-RELATED"/>
    <property type="match status" value="1"/>
</dbReference>
<dbReference type="CDD" id="cd09272">
    <property type="entry name" value="RNase_HI_RT_Ty1"/>
    <property type="match status" value="1"/>
</dbReference>
<reference evidence="3" key="1">
    <citation type="journal article" date="2019" name="Sci. Rep.">
        <title>Draft genome of Tanacetum cinerariifolium, the natural source of mosquito coil.</title>
        <authorList>
            <person name="Yamashiro T."/>
            <person name="Shiraishi A."/>
            <person name="Satake H."/>
            <person name="Nakayama K."/>
        </authorList>
    </citation>
    <scope>NUCLEOTIDE SEQUENCE</scope>
</reference>
<dbReference type="Pfam" id="PF07727">
    <property type="entry name" value="RVT_2"/>
    <property type="match status" value="1"/>
</dbReference>
<gene>
    <name evidence="3" type="ORF">Tci_008463</name>
</gene>
<dbReference type="InterPro" id="IPR036397">
    <property type="entry name" value="RNaseH_sf"/>
</dbReference>
<dbReference type="SUPFAM" id="SSF53098">
    <property type="entry name" value="Ribonuclease H-like"/>
    <property type="match status" value="2"/>
</dbReference>
<name>A0A6L2JKS8_TANCI</name>
<evidence type="ECO:0000259" key="2">
    <source>
        <dbReference type="Pfam" id="PF07727"/>
    </source>
</evidence>
<feature type="region of interest" description="Disordered" evidence="1">
    <location>
        <begin position="474"/>
        <end position="494"/>
    </location>
</feature>
<evidence type="ECO:0000256" key="1">
    <source>
        <dbReference type="SAM" id="MobiDB-lite"/>
    </source>
</evidence>
<sequence length="1443" mass="161965">MPQKSIQVCEIFDVWGIDFMGPFSSSRWNKYILVAVDYLSKWVEAKALPNNEARVVCKFLKSLFARFRTLCAIISDHAFKTPIGCTPYKLVYEKACHLPIELEHKACWALKHCDYDLLTAGDHRKVQLNELNELFYQAYENSLIYKEKTKRIHDSKIKDCVFNVALELMPLKTSRNICQGIKTVGERLTAANFGVDAAKALRNICQGIKTAVQVVSVVQIVKTVSIKMRIKQYFLMTDYSLGRLAKKKELKARGTLLMALPDKHQLKIDIHKDAKTLMEVIEKRFGGNKETKKVQKTPLKQQYEYFTGSSSESLDQIHNRNKTDLEEQSLDDLFNSLKIYEAEVKSSSSASTFTQNIAFVSSSNTDSTNEPVSVVASVFCASAKIPVSAFPNVDTLRHEGILEQMDLLPWDLICQRRSATTTTRKDTLQGSVVLTKSKLVPINAGRPVTAVAPKPHVTRPRQAKTVVTKPHLTPRRHINRSPSPKASNFPPKVTTTKAPMVNVVKGVQGKWEWKPKCPILDHICHNTSASMTLKRFDYNDALRRSKSGISSLAPLEVVRMGMGYYPGDLAACCLGKRGKRDKSLKCSLLVPVVRKNMTLIEAARTMLADSFLPIPFWAEAVDTACYVQNRVLVNKPQNKSPYEFLLGRTPSIGFMRPFGCHVTILNTLDPLGKFDRKVDEGFLVGYSNTDGDAAFEVKKPEFEGRKPESEVYVSLSSSAQTKKHNDKTKRQAKGKSLVESSIGYRNLSAEFEDLFDNNINEINAAGSLVPAIGQIFTNSTNTFSDAGPSNTAVRPTHGKSLYVDTSQYPDDPNMPELEDITYFDDEEEVGAEADFTNLETTITVIPIPTTRVHKDHHVTQIIGDLSSATQTRSMTRVAKDQDLCKAFEKLMKDKFQMSSIGELIFFLGLRVKQKKNGIFISQDKYVAEILRKFGLTDGKSASTPIDSKKPLLKDPDVKRIFRYLKGKPHLGLWYPKDSPFNLVAYSDNDYVGASVDRKSTTEGCQFLGCRLISWQCKMQTIVATSSTEAEYVATASCCAQVLRIQNQLLDYGAQVGDLSSHTTKYSSPALTQKVFANIRRVGKGFFRVDTPLFKGMIVAQQDDDVADEGAASVVVKDVPVAADEPIIPLPTPTTQPPPPSQDLPSISQGGIISNIDADEDVTLKDVVDVAKDVANVEEIAKIEENDDEIDPVELKEVVEVVTISKLMIKMVTAASAIITAANTPIPTAAITIAPSAARRRKGVDEAYARELKAELNKNIDWDEVIEQVQRKEKEDNVVMRYQALKRKPQIEAQAKKNMMIYLRNMAGFKMDYFKGMTYDDIRPIFEKKFNSNMVFLVKKKEQMEEEDSRALKRKVESSEDKAAKKKKLDEKVEKLRKHLQIVPNDDDELRLYLLLSRPLEDLEVLWKLVKERFASLKPKNFSDDFLQTTLEPIFEKPDVQAQI</sequence>
<keyword evidence="3" id="KW-0695">RNA-directed DNA polymerase</keyword>
<feature type="domain" description="Reverse transcriptase Ty1/copia-type" evidence="2">
    <location>
        <begin position="877"/>
        <end position="945"/>
    </location>
</feature>
<keyword evidence="3" id="KW-0548">Nucleotidyltransferase</keyword>
<dbReference type="InterPro" id="IPR052160">
    <property type="entry name" value="Gypsy_RT_Integrase-like"/>
</dbReference>
<dbReference type="GO" id="GO:0003964">
    <property type="term" value="F:RNA-directed DNA polymerase activity"/>
    <property type="evidence" value="ECO:0007669"/>
    <property type="project" value="UniProtKB-KW"/>
</dbReference>
<accession>A0A6L2JKS8</accession>
<dbReference type="EMBL" id="BKCJ010000815">
    <property type="protein sequence ID" value="GEU36485.1"/>
    <property type="molecule type" value="Genomic_DNA"/>
</dbReference>
<dbReference type="GO" id="GO:0003676">
    <property type="term" value="F:nucleic acid binding"/>
    <property type="evidence" value="ECO:0007669"/>
    <property type="project" value="InterPro"/>
</dbReference>
<proteinExistence type="predicted"/>
<keyword evidence="3" id="KW-0808">Transferase</keyword>
<dbReference type="Gene3D" id="3.30.420.10">
    <property type="entry name" value="Ribonuclease H-like superfamily/Ribonuclease H"/>
    <property type="match status" value="1"/>
</dbReference>
<comment type="caution">
    <text evidence="3">The sequence shown here is derived from an EMBL/GenBank/DDBJ whole genome shotgun (WGS) entry which is preliminary data.</text>
</comment>